<keyword evidence="1 3" id="KW-0547">Nucleotide-binding</keyword>
<dbReference type="GO" id="GO:0004674">
    <property type="term" value="F:protein serine/threonine kinase activity"/>
    <property type="evidence" value="ECO:0007669"/>
    <property type="project" value="TreeGrafter"/>
</dbReference>
<dbReference type="Pfam" id="PF00069">
    <property type="entry name" value="Pkinase"/>
    <property type="match status" value="1"/>
</dbReference>
<sequence>MPPISLVLIAIFLTKRSKRRRARKLKQKFFTLNRRQLLKQSVSQRADITERMIITLDELEKSTNKFDEARELGGGGHGTVYKSILPDLHVVAIKKSNIVSDFGASKYIPIEKSGLTMMVQGTLGYFDPMYFYACRLNDKSDVYSFGVVLVELLTRRKTFPCTSEDEISPTYRVLAIWSKY</sequence>
<dbReference type="SUPFAM" id="SSF56112">
    <property type="entry name" value="Protein kinase-like (PK-like)"/>
    <property type="match status" value="1"/>
</dbReference>
<dbReference type="EMBL" id="CP144750">
    <property type="protein sequence ID" value="WVZ82643.1"/>
    <property type="molecule type" value="Genomic_DNA"/>
</dbReference>
<dbReference type="PROSITE" id="PS00107">
    <property type="entry name" value="PROTEIN_KINASE_ATP"/>
    <property type="match status" value="1"/>
</dbReference>
<dbReference type="PANTHER" id="PTHR27005:SF215">
    <property type="entry name" value="OS09G0562600 PROTEIN"/>
    <property type="match status" value="1"/>
</dbReference>
<dbReference type="GO" id="GO:0005886">
    <property type="term" value="C:plasma membrane"/>
    <property type="evidence" value="ECO:0007669"/>
    <property type="project" value="TreeGrafter"/>
</dbReference>
<dbReference type="Gene3D" id="1.10.510.10">
    <property type="entry name" value="Transferase(Phosphotransferase) domain 1"/>
    <property type="match status" value="1"/>
</dbReference>
<dbReference type="PROSITE" id="PS50011">
    <property type="entry name" value="PROTEIN_KINASE_DOM"/>
    <property type="match status" value="1"/>
</dbReference>
<keyword evidence="2 3" id="KW-0067">ATP-binding</keyword>
<proteinExistence type="predicted"/>
<dbReference type="GO" id="GO:0005524">
    <property type="term" value="F:ATP binding"/>
    <property type="evidence" value="ECO:0007669"/>
    <property type="project" value="UniProtKB-UniRule"/>
</dbReference>
<keyword evidence="6" id="KW-1185">Reference proteome</keyword>
<reference evidence="5 6" key="1">
    <citation type="submission" date="2024-02" db="EMBL/GenBank/DDBJ databases">
        <title>High-quality chromosome-scale genome assembly of Pensacola bahiagrass (Paspalum notatum Flugge var. saurae).</title>
        <authorList>
            <person name="Vega J.M."/>
            <person name="Podio M."/>
            <person name="Orjuela J."/>
            <person name="Siena L.A."/>
            <person name="Pessino S.C."/>
            <person name="Combes M.C."/>
            <person name="Mariac C."/>
            <person name="Albertini E."/>
            <person name="Pupilli F."/>
            <person name="Ortiz J.P.A."/>
            <person name="Leblanc O."/>
        </authorList>
    </citation>
    <scope>NUCLEOTIDE SEQUENCE [LARGE SCALE GENOMIC DNA]</scope>
    <source>
        <strain evidence="5">R1</strain>
        <tissue evidence="5">Leaf</tissue>
    </source>
</reference>
<evidence type="ECO:0000259" key="4">
    <source>
        <dbReference type="PROSITE" id="PS50011"/>
    </source>
</evidence>
<name>A0AAQ3TZS3_PASNO</name>
<dbReference type="InterPro" id="IPR011009">
    <property type="entry name" value="Kinase-like_dom_sf"/>
</dbReference>
<evidence type="ECO:0000256" key="3">
    <source>
        <dbReference type="PROSITE-ProRule" id="PRU10141"/>
    </source>
</evidence>
<feature type="domain" description="Protein kinase" evidence="4">
    <location>
        <begin position="1"/>
        <end position="180"/>
    </location>
</feature>
<dbReference type="InterPro" id="IPR000719">
    <property type="entry name" value="Prot_kinase_dom"/>
</dbReference>
<protein>
    <recommendedName>
        <fullName evidence="4">Protein kinase domain-containing protein</fullName>
    </recommendedName>
</protein>
<gene>
    <name evidence="5" type="ORF">U9M48_029887</name>
</gene>
<dbReference type="InterPro" id="IPR045274">
    <property type="entry name" value="WAK-like"/>
</dbReference>
<evidence type="ECO:0000256" key="2">
    <source>
        <dbReference type="ARBA" id="ARBA00022840"/>
    </source>
</evidence>
<evidence type="ECO:0000256" key="1">
    <source>
        <dbReference type="ARBA" id="ARBA00022741"/>
    </source>
</evidence>
<dbReference type="Proteomes" id="UP001341281">
    <property type="component" value="Chromosome 06"/>
</dbReference>
<accession>A0AAQ3TZS3</accession>
<dbReference type="GO" id="GO:0007166">
    <property type="term" value="P:cell surface receptor signaling pathway"/>
    <property type="evidence" value="ECO:0007669"/>
    <property type="project" value="InterPro"/>
</dbReference>
<dbReference type="InterPro" id="IPR017441">
    <property type="entry name" value="Protein_kinase_ATP_BS"/>
</dbReference>
<dbReference type="AlphaFoldDB" id="A0AAQ3TZS3"/>
<organism evidence="5 6">
    <name type="scientific">Paspalum notatum var. saurae</name>
    <dbReference type="NCBI Taxonomy" id="547442"/>
    <lineage>
        <taxon>Eukaryota</taxon>
        <taxon>Viridiplantae</taxon>
        <taxon>Streptophyta</taxon>
        <taxon>Embryophyta</taxon>
        <taxon>Tracheophyta</taxon>
        <taxon>Spermatophyta</taxon>
        <taxon>Magnoliopsida</taxon>
        <taxon>Liliopsida</taxon>
        <taxon>Poales</taxon>
        <taxon>Poaceae</taxon>
        <taxon>PACMAD clade</taxon>
        <taxon>Panicoideae</taxon>
        <taxon>Andropogonodae</taxon>
        <taxon>Paspaleae</taxon>
        <taxon>Paspalinae</taxon>
        <taxon>Paspalum</taxon>
    </lineage>
</organism>
<feature type="binding site" evidence="3">
    <location>
        <position position="95"/>
    </location>
    <ligand>
        <name>ATP</name>
        <dbReference type="ChEBI" id="CHEBI:30616"/>
    </ligand>
</feature>
<evidence type="ECO:0000313" key="6">
    <source>
        <dbReference type="Proteomes" id="UP001341281"/>
    </source>
</evidence>
<dbReference type="PANTHER" id="PTHR27005">
    <property type="entry name" value="WALL-ASSOCIATED RECEPTOR KINASE-LIKE 21"/>
    <property type="match status" value="1"/>
</dbReference>
<evidence type="ECO:0000313" key="5">
    <source>
        <dbReference type="EMBL" id="WVZ82643.1"/>
    </source>
</evidence>